<evidence type="ECO:0000313" key="3">
    <source>
        <dbReference type="Proteomes" id="UP000053617"/>
    </source>
</evidence>
<dbReference type="Proteomes" id="UP000053617">
    <property type="component" value="Unassembled WGS sequence"/>
</dbReference>
<feature type="compositionally biased region" description="Low complexity" evidence="1">
    <location>
        <begin position="15"/>
        <end position="25"/>
    </location>
</feature>
<organism evidence="2 3">
    <name type="scientific">Rhinocladiella mackenziei CBS 650.93</name>
    <dbReference type="NCBI Taxonomy" id="1442369"/>
    <lineage>
        <taxon>Eukaryota</taxon>
        <taxon>Fungi</taxon>
        <taxon>Dikarya</taxon>
        <taxon>Ascomycota</taxon>
        <taxon>Pezizomycotina</taxon>
        <taxon>Eurotiomycetes</taxon>
        <taxon>Chaetothyriomycetidae</taxon>
        <taxon>Chaetothyriales</taxon>
        <taxon>Herpotrichiellaceae</taxon>
        <taxon>Rhinocladiella</taxon>
    </lineage>
</organism>
<accession>A0A0D2J917</accession>
<sequence>MAINAAGPTTPPRLPTTAPSAPAPARHTSRQKAKAPRVRAATENELETTNNAREEAENTEYQPDTYITMISSVLGPVARKLETLGEHVEGLNNNIGTNNTKTHALEKQIMSFLTTVKNNEALTRTLLEASKWSETCTAELWTRIVKLESQNNTLLEVIKHNETTMAKLEMQNKVLLEAVKQYEVRVAKLEAQNNSLLETVKKSATEQAKTTETPSRKLRKHYKHPSSSTYQTPADRVEDFTQLKEKIN</sequence>
<feature type="region of interest" description="Disordered" evidence="1">
    <location>
        <begin position="1"/>
        <end position="59"/>
    </location>
</feature>
<reference evidence="2 3" key="1">
    <citation type="submission" date="2015-01" db="EMBL/GenBank/DDBJ databases">
        <title>The Genome Sequence of Rhinocladiella mackenzie CBS 650.93.</title>
        <authorList>
            <consortium name="The Broad Institute Genomics Platform"/>
            <person name="Cuomo C."/>
            <person name="de Hoog S."/>
            <person name="Gorbushina A."/>
            <person name="Stielow B."/>
            <person name="Teixiera M."/>
            <person name="Abouelleil A."/>
            <person name="Chapman S.B."/>
            <person name="Priest M."/>
            <person name="Young S.K."/>
            <person name="Wortman J."/>
            <person name="Nusbaum C."/>
            <person name="Birren B."/>
        </authorList>
    </citation>
    <scope>NUCLEOTIDE SEQUENCE [LARGE SCALE GENOMIC DNA]</scope>
    <source>
        <strain evidence="2 3">CBS 650.93</strain>
    </source>
</reference>
<gene>
    <name evidence="2" type="ORF">Z518_03582</name>
</gene>
<dbReference type="VEuPathDB" id="FungiDB:Z518_03582"/>
<dbReference type="RefSeq" id="XP_013272746.1">
    <property type="nucleotide sequence ID" value="XM_013417292.1"/>
</dbReference>
<feature type="region of interest" description="Disordered" evidence="1">
    <location>
        <begin position="200"/>
        <end position="248"/>
    </location>
</feature>
<dbReference type="GeneID" id="25291653"/>
<feature type="compositionally biased region" description="Basic and acidic residues" evidence="1">
    <location>
        <begin position="235"/>
        <end position="248"/>
    </location>
</feature>
<name>A0A0D2J917_9EURO</name>
<feature type="compositionally biased region" description="Low complexity" evidence="1">
    <location>
        <begin position="41"/>
        <end position="51"/>
    </location>
</feature>
<protein>
    <submittedName>
        <fullName evidence="2">Uncharacterized protein</fullName>
    </submittedName>
</protein>
<dbReference type="AlphaFoldDB" id="A0A0D2J917"/>
<evidence type="ECO:0000313" key="2">
    <source>
        <dbReference type="EMBL" id="KIX05610.1"/>
    </source>
</evidence>
<dbReference type="EMBL" id="KN847477">
    <property type="protein sequence ID" value="KIX05610.1"/>
    <property type="molecule type" value="Genomic_DNA"/>
</dbReference>
<evidence type="ECO:0000256" key="1">
    <source>
        <dbReference type="SAM" id="MobiDB-lite"/>
    </source>
</evidence>
<feature type="compositionally biased region" description="Basic residues" evidence="1">
    <location>
        <begin position="27"/>
        <end position="37"/>
    </location>
</feature>
<proteinExistence type="predicted"/>
<keyword evidence="3" id="KW-1185">Reference proteome</keyword>
<dbReference type="HOGENOM" id="CLU_098036_0_0_1"/>